<dbReference type="EMBL" id="PYIX02000042">
    <property type="protein sequence ID" value="RFC82133.1"/>
    <property type="molecule type" value="Genomic_DNA"/>
</dbReference>
<dbReference type="RefSeq" id="WP_057081905.1">
    <property type="nucleotide sequence ID" value="NZ_JBHRSF010000162.1"/>
</dbReference>
<dbReference type="PANTHER" id="PTHR30399:SF1">
    <property type="entry name" value="UTP PYROPHOSPHATASE"/>
    <property type="match status" value="1"/>
</dbReference>
<dbReference type="Pfam" id="PF01863">
    <property type="entry name" value="YgjP-like"/>
    <property type="match status" value="1"/>
</dbReference>
<dbReference type="InterPro" id="IPR002725">
    <property type="entry name" value="YgjP-like_metallopeptidase"/>
</dbReference>
<reference evidence="2" key="1">
    <citation type="journal article" date="2014" name="Int. J. Syst. Evol. Microbiol.">
        <title>Complete genome of a new Firmicutes species belonging to the dominant human colonic microbiota ('Ruminococcus bicirculans') reveals two chromosomes and a selective capacity to utilize plant glucans.</title>
        <authorList>
            <consortium name="NISC Comparative Sequencing Program"/>
            <person name="Wegmann U."/>
            <person name="Louis P."/>
            <person name="Goesmann A."/>
            <person name="Henrissat B."/>
            <person name="Duncan S.H."/>
            <person name="Flint H.J."/>
        </authorList>
    </citation>
    <scope>NUCLEOTIDE SEQUENCE</scope>
    <source>
        <strain evidence="2">KCTC 62575</strain>
    </source>
</reference>
<reference evidence="2" key="4">
    <citation type="submission" date="2024-09" db="EMBL/GenBank/DDBJ databases">
        <authorList>
            <person name="Sun Q."/>
            <person name="Mori K."/>
        </authorList>
    </citation>
    <scope>NUCLEOTIDE SEQUENCE</scope>
    <source>
        <strain evidence="2">KCTC 62575</strain>
    </source>
</reference>
<evidence type="ECO:0000313" key="2">
    <source>
        <dbReference type="EMBL" id="MFC2998069.1"/>
    </source>
</evidence>
<dbReference type="AlphaFoldDB" id="A0A371YKX4"/>
<accession>A0A371YKX4</accession>
<gene>
    <name evidence="2" type="ORF">ACFODO_23010</name>
    <name evidence="3" type="ORF">C9E89_018125</name>
</gene>
<dbReference type="InterPro" id="IPR053136">
    <property type="entry name" value="UTP_pyrophosphatase-like"/>
</dbReference>
<evidence type="ECO:0000259" key="1">
    <source>
        <dbReference type="Pfam" id="PF01863"/>
    </source>
</evidence>
<dbReference type="Proteomes" id="UP000240957">
    <property type="component" value="Unassembled WGS sequence"/>
</dbReference>
<reference evidence="5" key="3">
    <citation type="journal article" date="2019" name="Int. J. Syst. Evol. Microbiol.">
        <title>The Global Catalogue of Microorganisms (GCM) 10K type strain sequencing project: providing services to taxonomists for standard genome sequencing and annotation.</title>
        <authorList>
            <consortium name="The Broad Institute Genomics Platform"/>
            <consortium name="The Broad Institute Genome Sequencing Center for Infectious Disease"/>
            <person name="Wu L."/>
            <person name="Ma J."/>
        </authorList>
    </citation>
    <scope>NUCLEOTIDE SEQUENCE [LARGE SCALE GENOMIC DNA]</scope>
    <source>
        <strain evidence="5">KCTC 62575</strain>
    </source>
</reference>
<dbReference type="Proteomes" id="UP001595455">
    <property type="component" value="Unassembled WGS sequence"/>
</dbReference>
<proteinExistence type="predicted"/>
<evidence type="ECO:0000313" key="4">
    <source>
        <dbReference type="Proteomes" id="UP000240957"/>
    </source>
</evidence>
<protein>
    <submittedName>
        <fullName evidence="2">M48 family metallopeptidase</fullName>
    </submittedName>
    <submittedName>
        <fullName evidence="3">M48 family peptidase</fullName>
    </submittedName>
</protein>
<evidence type="ECO:0000313" key="3">
    <source>
        <dbReference type="EMBL" id="RFC82133.1"/>
    </source>
</evidence>
<dbReference type="OrthoDB" id="9811177at2"/>
<organism evidence="3 4">
    <name type="scientific">Acinetobacter sichuanensis</name>
    <dbReference type="NCBI Taxonomy" id="2136183"/>
    <lineage>
        <taxon>Bacteria</taxon>
        <taxon>Pseudomonadati</taxon>
        <taxon>Pseudomonadota</taxon>
        <taxon>Gammaproteobacteria</taxon>
        <taxon>Moraxellales</taxon>
        <taxon>Moraxellaceae</taxon>
        <taxon>Acinetobacter</taxon>
    </lineage>
</organism>
<dbReference type="Gene3D" id="3.30.2010.10">
    <property type="entry name" value="Metalloproteases ('zincins'), catalytic domain"/>
    <property type="match status" value="1"/>
</dbReference>
<dbReference type="PANTHER" id="PTHR30399">
    <property type="entry name" value="UNCHARACTERIZED PROTEIN YGJP"/>
    <property type="match status" value="1"/>
</dbReference>
<name>A0A371YKX4_9GAMM</name>
<sequence>MNTLPERKLSIVYGDEIIDFEVLESPSRTQKILIKVYADCRVVVSTPLNTDDQTIIEAVKQRSRWIYKQLREFREQSRFITPRKYKSGESHFYLGKQYQLKVIHDDTKPKGVKLLRGRLEVNTLDMGLESIKSYLNEWYRIRAKVIFEARLQHILEQALWVENYPDIRLMTMRTQWGNCSPSGLLTLNPHLVKAPTICIDYVILHELCHLVEHNHSERFYQLLNQVMPDWEVVKERLDNMAVKFFDIL</sequence>
<dbReference type="CDD" id="cd07344">
    <property type="entry name" value="M48_yhfN_like"/>
    <property type="match status" value="1"/>
</dbReference>
<reference evidence="3 4" key="2">
    <citation type="submission" date="2018-08" db="EMBL/GenBank/DDBJ databases">
        <title>The draft genome of Acinetobacter sichuanensis strain WCHAc060041.</title>
        <authorList>
            <person name="Qin J."/>
            <person name="Feng Y."/>
            <person name="Zong Z."/>
        </authorList>
    </citation>
    <scope>NUCLEOTIDE SEQUENCE [LARGE SCALE GENOMIC DNA]</scope>
    <source>
        <strain evidence="3 4">WCHAc060041</strain>
    </source>
</reference>
<comment type="caution">
    <text evidence="3">The sequence shown here is derived from an EMBL/GenBank/DDBJ whole genome shotgun (WGS) entry which is preliminary data.</text>
</comment>
<keyword evidence="5" id="KW-1185">Reference proteome</keyword>
<evidence type="ECO:0000313" key="5">
    <source>
        <dbReference type="Proteomes" id="UP001595455"/>
    </source>
</evidence>
<feature type="domain" description="YgjP-like metallopeptidase" evidence="1">
    <location>
        <begin position="31"/>
        <end position="239"/>
    </location>
</feature>
<dbReference type="EMBL" id="JBHRSF010000162">
    <property type="protein sequence ID" value="MFC2998069.1"/>
    <property type="molecule type" value="Genomic_DNA"/>
</dbReference>